<accession>F4PI81</accession>
<dbReference type="GO" id="GO:0000347">
    <property type="term" value="C:THO complex"/>
    <property type="evidence" value="ECO:0007669"/>
    <property type="project" value="TreeGrafter"/>
</dbReference>
<dbReference type="InterPro" id="IPR019775">
    <property type="entry name" value="WD40_repeat_CS"/>
</dbReference>
<dbReference type="EMBL" id="GL883006">
    <property type="protein sequence ID" value="EGG25364.1"/>
    <property type="molecule type" value="Genomic_DNA"/>
</dbReference>
<dbReference type="Proteomes" id="UP000007797">
    <property type="component" value="Unassembled WGS sequence"/>
</dbReference>
<dbReference type="KEGG" id="dfa:DFA_03613"/>
<feature type="region of interest" description="Disordered" evidence="5">
    <location>
        <begin position="258"/>
        <end position="298"/>
    </location>
</feature>
<keyword evidence="3" id="KW-0677">Repeat</keyword>
<feature type="repeat" description="WD" evidence="4">
    <location>
        <begin position="201"/>
        <end position="236"/>
    </location>
</feature>
<feature type="compositionally biased region" description="Low complexity" evidence="5">
    <location>
        <begin position="258"/>
        <end position="297"/>
    </location>
</feature>
<evidence type="ECO:0000313" key="7">
    <source>
        <dbReference type="Proteomes" id="UP000007797"/>
    </source>
</evidence>
<keyword evidence="7" id="KW-1185">Reference proteome</keyword>
<evidence type="ECO:0000256" key="5">
    <source>
        <dbReference type="SAM" id="MobiDB-lite"/>
    </source>
</evidence>
<dbReference type="PANTHER" id="PTHR44411:SF1">
    <property type="entry name" value="THO COMPLEX SUBUNIT 6 HOMOLOG"/>
    <property type="match status" value="1"/>
</dbReference>
<gene>
    <name evidence="6" type="primary">thoc6</name>
    <name evidence="6" type="ORF">DFA_03613</name>
</gene>
<dbReference type="InterPro" id="IPR042626">
    <property type="entry name" value="THOC6"/>
</dbReference>
<dbReference type="InterPro" id="IPR015943">
    <property type="entry name" value="WD40/YVTN_repeat-like_dom_sf"/>
</dbReference>
<dbReference type="PANTHER" id="PTHR44411">
    <property type="entry name" value="THO COMPLEX SUBUNIT 6 HOMOLOG"/>
    <property type="match status" value="1"/>
</dbReference>
<dbReference type="RefSeq" id="XP_004363215.1">
    <property type="nucleotide sequence ID" value="XM_004363158.1"/>
</dbReference>
<sequence>MSREQIIQHIKQRDMIVVSSIFSNCGDYMIAANNHGFINIWYLPETILHHQHQHQQHHQQQHHMDEDTVLLSPSIQQQQQQSNNNKLTNCHYSFETPSQSCINSLLLISNDSVLLSSDDTDILAWNWTDIKKIIGGQLPQQAIQPLFVIPSPQKEGKRGSLSERCEINSMDIDNNGHLYLASGDCNAYSYDLNTLKCVSRYQGHKQYLHSVKWNKRYNSLITSSEDGTVRIWDASTAICQTILCPKLQKSISESDSFLSNHSNSSSSSSSNTRNNNNNNGNGNKNNNNNNNNAGNGNITRDQYWTGPVDIDETGNWLAVGGNMASMWYLGKLNTMSSLLSSKFNESIYSLIFEKDRILTAGTSGYVNYYGLDGKLLMKVPSTSEILYTLSYNPHQRNQILIAGGTSPLINTYINQENIAFSYYFSNQQSYL</sequence>
<dbReference type="InterPro" id="IPR001680">
    <property type="entry name" value="WD40_rpt"/>
</dbReference>
<evidence type="ECO:0000313" key="6">
    <source>
        <dbReference type="EMBL" id="EGG25364.1"/>
    </source>
</evidence>
<dbReference type="OMA" id="WCGPLDL"/>
<proteinExistence type="inferred from homology"/>
<reference evidence="7" key="1">
    <citation type="journal article" date="2011" name="Genome Res.">
        <title>Phylogeny-wide analysis of social amoeba genomes highlights ancient origins for complex intercellular communication.</title>
        <authorList>
            <person name="Heidel A.J."/>
            <person name="Lawal H.M."/>
            <person name="Felder M."/>
            <person name="Schilde C."/>
            <person name="Helps N.R."/>
            <person name="Tunggal B."/>
            <person name="Rivero F."/>
            <person name="John U."/>
            <person name="Schleicher M."/>
            <person name="Eichinger L."/>
            <person name="Platzer M."/>
            <person name="Noegel A.A."/>
            <person name="Schaap P."/>
            <person name="Gloeckner G."/>
        </authorList>
    </citation>
    <scope>NUCLEOTIDE SEQUENCE [LARGE SCALE GENOMIC DNA]</scope>
    <source>
        <strain evidence="7">SH3</strain>
    </source>
</reference>
<comment type="similarity">
    <text evidence="1">Belongs to the WD repeat THOC6 family.</text>
</comment>
<dbReference type="Pfam" id="PF00400">
    <property type="entry name" value="WD40"/>
    <property type="match status" value="1"/>
</dbReference>
<dbReference type="GO" id="GO:0000346">
    <property type="term" value="C:transcription export complex"/>
    <property type="evidence" value="ECO:0007669"/>
    <property type="project" value="TreeGrafter"/>
</dbReference>
<dbReference type="GO" id="GO:0006406">
    <property type="term" value="P:mRNA export from nucleus"/>
    <property type="evidence" value="ECO:0007669"/>
    <property type="project" value="TreeGrafter"/>
</dbReference>
<keyword evidence="2 4" id="KW-0853">WD repeat</keyword>
<dbReference type="Gene3D" id="2.130.10.10">
    <property type="entry name" value="YVTN repeat-like/Quinoprotein amine dehydrogenase"/>
    <property type="match status" value="1"/>
</dbReference>
<dbReference type="InterPro" id="IPR036322">
    <property type="entry name" value="WD40_repeat_dom_sf"/>
</dbReference>
<dbReference type="SUPFAM" id="SSF50978">
    <property type="entry name" value="WD40 repeat-like"/>
    <property type="match status" value="1"/>
</dbReference>
<evidence type="ECO:0000256" key="4">
    <source>
        <dbReference type="PROSITE-ProRule" id="PRU00221"/>
    </source>
</evidence>
<name>F4PI81_CACFS</name>
<dbReference type="SMART" id="SM00320">
    <property type="entry name" value="WD40"/>
    <property type="match status" value="5"/>
</dbReference>
<dbReference type="STRING" id="1054147.F4PI81"/>
<dbReference type="PROSITE" id="PS50082">
    <property type="entry name" value="WD_REPEATS_2"/>
    <property type="match status" value="1"/>
</dbReference>
<organism evidence="6 7">
    <name type="scientific">Cavenderia fasciculata</name>
    <name type="common">Slime mold</name>
    <name type="synonym">Dictyostelium fasciculatum</name>
    <dbReference type="NCBI Taxonomy" id="261658"/>
    <lineage>
        <taxon>Eukaryota</taxon>
        <taxon>Amoebozoa</taxon>
        <taxon>Evosea</taxon>
        <taxon>Eumycetozoa</taxon>
        <taxon>Dictyostelia</taxon>
        <taxon>Acytosteliales</taxon>
        <taxon>Cavenderiaceae</taxon>
        <taxon>Cavenderia</taxon>
    </lineage>
</organism>
<dbReference type="GeneID" id="14877473"/>
<dbReference type="OrthoDB" id="273067at2759"/>
<dbReference type="PROSITE" id="PS50294">
    <property type="entry name" value="WD_REPEATS_REGION"/>
    <property type="match status" value="1"/>
</dbReference>
<evidence type="ECO:0000256" key="3">
    <source>
        <dbReference type="ARBA" id="ARBA00022737"/>
    </source>
</evidence>
<evidence type="ECO:0000256" key="1">
    <source>
        <dbReference type="ARBA" id="ARBA00009728"/>
    </source>
</evidence>
<evidence type="ECO:0000256" key="2">
    <source>
        <dbReference type="ARBA" id="ARBA00022574"/>
    </source>
</evidence>
<dbReference type="AlphaFoldDB" id="F4PI81"/>
<dbReference type="PROSITE" id="PS00678">
    <property type="entry name" value="WD_REPEATS_1"/>
    <property type="match status" value="1"/>
</dbReference>
<protein>
    <submittedName>
        <fullName evidence="6">WD40 repeat-containing protein</fullName>
    </submittedName>
</protein>